<sequence length="109" mass="13290">MPLYEKEVFVKEMTDGEAVKLGDIKVDEATMKIRFEDWMEYGRSYRTQEEKARRYENDFDWETYVDHINNMAAHDWYIGHEQFTVSEAVKQVYSVYLHKYSCWFNKNVH</sequence>
<keyword evidence="2" id="KW-1185">Reference proteome</keyword>
<dbReference type="OrthoDB" id="686934at2759"/>
<dbReference type="Proteomes" id="UP000636709">
    <property type="component" value="Unassembled WGS sequence"/>
</dbReference>
<evidence type="ECO:0000313" key="1">
    <source>
        <dbReference type="EMBL" id="KAF8652476.1"/>
    </source>
</evidence>
<comment type="caution">
    <text evidence="1">The sequence shown here is derived from an EMBL/GenBank/DDBJ whole genome shotgun (WGS) entry which is preliminary data.</text>
</comment>
<reference evidence="1" key="1">
    <citation type="submission" date="2020-07" db="EMBL/GenBank/DDBJ databases">
        <title>Genome sequence and genetic diversity analysis of an under-domesticated orphan crop, white fonio (Digitaria exilis).</title>
        <authorList>
            <person name="Bennetzen J.L."/>
            <person name="Chen S."/>
            <person name="Ma X."/>
            <person name="Wang X."/>
            <person name="Yssel A.E.J."/>
            <person name="Chaluvadi S.R."/>
            <person name="Johnson M."/>
            <person name="Gangashetty P."/>
            <person name="Hamidou F."/>
            <person name="Sanogo M.D."/>
            <person name="Zwaenepoel A."/>
            <person name="Wallace J."/>
            <person name="Van De Peer Y."/>
            <person name="Van Deynze A."/>
        </authorList>
    </citation>
    <scope>NUCLEOTIDE SEQUENCE</scope>
    <source>
        <tissue evidence="1">Leaves</tissue>
    </source>
</reference>
<name>A0A835AEW9_9POAL</name>
<organism evidence="1 2">
    <name type="scientific">Digitaria exilis</name>
    <dbReference type="NCBI Taxonomy" id="1010633"/>
    <lineage>
        <taxon>Eukaryota</taxon>
        <taxon>Viridiplantae</taxon>
        <taxon>Streptophyta</taxon>
        <taxon>Embryophyta</taxon>
        <taxon>Tracheophyta</taxon>
        <taxon>Spermatophyta</taxon>
        <taxon>Magnoliopsida</taxon>
        <taxon>Liliopsida</taxon>
        <taxon>Poales</taxon>
        <taxon>Poaceae</taxon>
        <taxon>PACMAD clade</taxon>
        <taxon>Panicoideae</taxon>
        <taxon>Panicodae</taxon>
        <taxon>Paniceae</taxon>
        <taxon>Anthephorinae</taxon>
        <taxon>Digitaria</taxon>
    </lineage>
</organism>
<evidence type="ECO:0000313" key="2">
    <source>
        <dbReference type="Proteomes" id="UP000636709"/>
    </source>
</evidence>
<protein>
    <submittedName>
        <fullName evidence="1">Uncharacterized protein</fullName>
    </submittedName>
</protein>
<dbReference type="EMBL" id="JACEFO010002656">
    <property type="protein sequence ID" value="KAF8652476.1"/>
    <property type="molecule type" value="Genomic_DNA"/>
</dbReference>
<accession>A0A835AEW9</accession>
<dbReference type="AlphaFoldDB" id="A0A835AEW9"/>
<proteinExistence type="predicted"/>
<gene>
    <name evidence="1" type="ORF">HU200_062809</name>
</gene>